<reference evidence="3 4" key="1">
    <citation type="submission" date="2018-03" db="EMBL/GenBank/DDBJ databases">
        <title>Genomic Encyclopedia of Archaeal and Bacterial Type Strains, Phase II (KMG-II): from individual species to whole genera.</title>
        <authorList>
            <person name="Goeker M."/>
        </authorList>
    </citation>
    <scope>NUCLEOTIDE SEQUENCE [LARGE SCALE GENOMIC DNA]</scope>
    <source>
        <strain evidence="3 4">DSM 100673</strain>
    </source>
</reference>
<dbReference type="Proteomes" id="UP000240418">
    <property type="component" value="Unassembled WGS sequence"/>
</dbReference>
<evidence type="ECO:0000313" key="3">
    <source>
        <dbReference type="EMBL" id="PSL19960.1"/>
    </source>
</evidence>
<protein>
    <recommendedName>
        <fullName evidence="2">CBU-0592-like domain-containing protein</fullName>
    </recommendedName>
</protein>
<dbReference type="EMBL" id="PYGJ01000004">
    <property type="protein sequence ID" value="PSL19960.1"/>
    <property type="molecule type" value="Genomic_DNA"/>
</dbReference>
<dbReference type="Pfam" id="PF26604">
    <property type="entry name" value="CBU_0592"/>
    <property type="match status" value="1"/>
</dbReference>
<keyword evidence="1" id="KW-1133">Transmembrane helix</keyword>
<keyword evidence="4" id="KW-1185">Reference proteome</keyword>
<evidence type="ECO:0000256" key="1">
    <source>
        <dbReference type="SAM" id="Phobius"/>
    </source>
</evidence>
<feature type="transmembrane region" description="Helical" evidence="1">
    <location>
        <begin position="6"/>
        <end position="25"/>
    </location>
</feature>
<sequence>MTQETLFEIAGLIGVAFYLGSYALLQAGVLKGNGYVYATLNLLAASLVLVSLFNGWNLWSAIIQTSWIVISVVGMTRVWLLTRGLRFSEEEEALRARHFSHMRRLDAKRLFRASEWRDGVRGEELTKADTPVTRLSYVMPGGREYCGWRQCNCRTWQRRVHRRDGVSGERSSECDSRDQPAVAVF</sequence>
<dbReference type="NCBIfam" id="NF047864">
    <property type="entry name" value="CBU_0592_membra"/>
    <property type="match status" value="1"/>
</dbReference>
<accession>A0A2P8FE05</accession>
<feature type="transmembrane region" description="Helical" evidence="1">
    <location>
        <begin position="59"/>
        <end position="80"/>
    </location>
</feature>
<comment type="caution">
    <text evidence="3">The sequence shown here is derived from an EMBL/GenBank/DDBJ whole genome shotgun (WGS) entry which is preliminary data.</text>
</comment>
<name>A0A2P8FE05_9RHOB</name>
<evidence type="ECO:0000259" key="2">
    <source>
        <dbReference type="Pfam" id="PF26604"/>
    </source>
</evidence>
<feature type="domain" description="CBU-0592-like" evidence="2">
    <location>
        <begin position="8"/>
        <end position="80"/>
    </location>
</feature>
<dbReference type="AlphaFoldDB" id="A0A2P8FE05"/>
<proteinExistence type="predicted"/>
<dbReference type="InterPro" id="IPR058058">
    <property type="entry name" value="CBU_0592-like"/>
</dbReference>
<keyword evidence="1" id="KW-0812">Transmembrane</keyword>
<feature type="transmembrane region" description="Helical" evidence="1">
    <location>
        <begin position="34"/>
        <end position="53"/>
    </location>
</feature>
<gene>
    <name evidence="3" type="ORF">CLV88_10418</name>
</gene>
<keyword evidence="1" id="KW-0472">Membrane</keyword>
<organism evidence="3 4">
    <name type="scientific">Shimia abyssi</name>
    <dbReference type="NCBI Taxonomy" id="1662395"/>
    <lineage>
        <taxon>Bacteria</taxon>
        <taxon>Pseudomonadati</taxon>
        <taxon>Pseudomonadota</taxon>
        <taxon>Alphaproteobacteria</taxon>
        <taxon>Rhodobacterales</taxon>
        <taxon>Roseobacteraceae</taxon>
    </lineage>
</organism>
<evidence type="ECO:0000313" key="4">
    <source>
        <dbReference type="Proteomes" id="UP000240418"/>
    </source>
</evidence>